<evidence type="ECO:0000256" key="1">
    <source>
        <dbReference type="SAM" id="MobiDB-lite"/>
    </source>
</evidence>
<sequence>MAQPRGLEEIQEDAAGDRFTNIIKSRAGLQLFLWACVLSSPGSFLAAENLVLPVVLRLKFASGVLPRGSLQRQQPGRPVPPLPGASVHQGSRWSLAFSSGVRDVPAVSQAGVLLLLGPPPREPRGLIQFPLGPGMWAGNPLLLGEGITLFEYPPILAQEVSSGLNTSSPTEGSQGSPVRRTDSRDQKQPPESFVWGTTWRLTTSTTYM</sequence>
<evidence type="ECO:0000313" key="3">
    <source>
        <dbReference type="EMBL" id="EDL96060.1"/>
    </source>
</evidence>
<gene>
    <name evidence="3" type="ORF">rCG_65893</name>
</gene>
<feature type="region of interest" description="Disordered" evidence="1">
    <location>
        <begin position="161"/>
        <end position="195"/>
    </location>
</feature>
<accession>A0A9K3Y6Y4</accession>
<reference evidence="3" key="3">
    <citation type="submission" date="2005-09" db="EMBL/GenBank/DDBJ databases">
        <authorList>
            <person name="Mural R.J."/>
            <person name="Li P.W."/>
            <person name="Adams M.D."/>
            <person name="Amanatides P.G."/>
            <person name="Baden-Tillson H."/>
            <person name="Barnstead M."/>
            <person name="Chin S.H."/>
            <person name="Dew I."/>
            <person name="Evans C.A."/>
            <person name="Ferriera S."/>
            <person name="Flanigan M."/>
            <person name="Fosler C."/>
            <person name="Glodek A."/>
            <person name="Gu Z."/>
            <person name="Holt R.A."/>
            <person name="Jennings D."/>
            <person name="Kraft C.L."/>
            <person name="Lu F."/>
            <person name="Nguyen T."/>
            <person name="Nusskern D.R."/>
            <person name="Pfannkoch C.M."/>
            <person name="Sitter C."/>
            <person name="Sutton G.G."/>
            <person name="Venter J.C."/>
            <person name="Wang Z."/>
            <person name="Woodage T."/>
            <person name="Zheng X.H."/>
            <person name="Zhong F."/>
        </authorList>
    </citation>
    <scope>NUCLEOTIDE SEQUENCE</scope>
    <source>
        <strain evidence="3">BN</strain>
    </source>
</reference>
<feature type="compositionally biased region" description="Polar residues" evidence="1">
    <location>
        <begin position="161"/>
        <end position="176"/>
    </location>
</feature>
<organism evidence="2">
    <name type="scientific">Rattus norvegicus</name>
    <name type="common">Rat</name>
    <dbReference type="NCBI Taxonomy" id="10116"/>
    <lineage>
        <taxon>Eukaryota</taxon>
        <taxon>Metazoa</taxon>
        <taxon>Chordata</taxon>
        <taxon>Craniata</taxon>
        <taxon>Vertebrata</taxon>
        <taxon>Euteleostomi</taxon>
        <taxon>Mammalia</taxon>
        <taxon>Eutheria</taxon>
        <taxon>Euarchontoglires</taxon>
        <taxon>Glires</taxon>
        <taxon>Rodentia</taxon>
        <taxon>Myomorpha</taxon>
        <taxon>Muroidea</taxon>
        <taxon>Muridae</taxon>
        <taxon>Murinae</taxon>
        <taxon>Rattus</taxon>
    </lineage>
</organism>
<reference evidence="3" key="2">
    <citation type="journal article" date="2005" name="Genome Res.">
        <title>Gene and alternative splicing annotation with AIR.</title>
        <authorList>
            <person name="Florea L."/>
            <person name="Di Francesco V."/>
            <person name="Miller J."/>
            <person name="Turner R."/>
            <person name="Yao A."/>
            <person name="Harris M."/>
            <person name="Walenz B."/>
            <person name="Mobarry C."/>
            <person name="Merkulov G.V."/>
            <person name="Charlab R."/>
            <person name="Dew I."/>
            <person name="Deng Z."/>
            <person name="Istrail S."/>
            <person name="Li P."/>
            <person name="Sutton G."/>
        </authorList>
    </citation>
    <scope>NUCLEOTIDE SEQUENCE</scope>
    <source>
        <strain evidence="3">BN</strain>
    </source>
</reference>
<reference evidence="2" key="1">
    <citation type="submission" date="2004-02" db="EMBL/GenBank/DDBJ databases">
        <title>Liver regeneration after PH.</title>
        <authorList>
            <person name="Xu C.S."/>
            <person name="Zhang L."/>
            <person name="Chang C.F."/>
            <person name="Han H.P."/>
            <person name="Wang G.P."/>
            <person name="Chai L.Q."/>
            <person name="Yuan J.Y."/>
            <person name="Yang K.J."/>
            <person name="Zhao L.F."/>
            <person name="Ma H."/>
            <person name="Wang L."/>
            <person name="Wang S.F."/>
            <person name="Xing X.K."/>
            <person name="Shen G.M."/>
            <person name="Shi J.B."/>
            <person name="Rahman S."/>
            <person name="Wang Q.N."/>
            <person name="Zhang J.B."/>
        </authorList>
    </citation>
    <scope>NUCLEOTIDE SEQUENCE</scope>
</reference>
<name>A0A9K3Y6Y4_RAT</name>
<protein>
    <submittedName>
        <fullName evidence="2">LRRGT00159</fullName>
    </submittedName>
    <submittedName>
        <fullName evidence="3">RCG65893</fullName>
    </submittedName>
</protein>
<feature type="compositionally biased region" description="Basic and acidic residues" evidence="1">
    <location>
        <begin position="179"/>
        <end position="188"/>
    </location>
</feature>
<proteinExistence type="evidence at transcript level"/>
<evidence type="ECO:0000313" key="2">
    <source>
        <dbReference type="EMBL" id="AAS66250.1"/>
    </source>
</evidence>
<dbReference type="EMBL" id="AY539910">
    <property type="protein sequence ID" value="AAS66250.1"/>
    <property type="molecule type" value="mRNA"/>
</dbReference>
<dbReference type="AlphaFoldDB" id="A0A9K3Y6Y4"/>
<dbReference type="EMBL" id="CH473966">
    <property type="protein sequence ID" value="EDL96060.1"/>
    <property type="molecule type" value="Genomic_DNA"/>
</dbReference>
<dbReference type="Proteomes" id="UP000234681">
    <property type="component" value="Chromosome X"/>
</dbReference>